<feature type="compositionally biased region" description="Gly residues" evidence="1">
    <location>
        <begin position="57"/>
        <end position="68"/>
    </location>
</feature>
<sequence>MFGLYQLLFLPLLAHSVASRFVPRQWDQWGQWDQGGQWDQSGQWNQGGQWDQSGQWNQGGQGTQGSQGTGQACNNSPTLCSKTYDQISHLGAHNSPFLRDASTGFSSSGNQFYNTTVQLDSGVRLLSAQMHEHEGEQHLCHTSCSLMDAGRLRDWLSEIKEWMDKNPNDVVTIILVNSDEASPEVLDAEFKEAKLDTYAYKPTDPVVPPSPWPSLQTLINAKTRLLVFVTSLGDSGVTTAPYLMQEFNFIFETPFEVVKPEEFTCAPHRPSQLQNKASDALSSGRLSFVNHFLGTEGGLGIVSPNVEKIKTTNSPGDEEGALGSFVKKCRKEYWNRGPTFVLVDFFDQGPAIKTIDELNGVTEVVGRKPVPDSNSEALQMDGRPPRDTGRMFRGLSDLLEVVKSGTTPSLGNWIWVGGDWGSLVGGGVAVG</sequence>
<name>A0A2B7X121_9EURO</name>
<evidence type="ECO:0000256" key="2">
    <source>
        <dbReference type="SAM" id="SignalP"/>
    </source>
</evidence>
<comment type="caution">
    <text evidence="3">The sequence shown here is derived from an EMBL/GenBank/DDBJ whole genome shotgun (WGS) entry which is preliminary data.</text>
</comment>
<dbReference type="InterPro" id="IPR051057">
    <property type="entry name" value="PI-PLC_domain"/>
</dbReference>
<feature type="compositionally biased region" description="Low complexity" evidence="1">
    <location>
        <begin position="32"/>
        <end position="56"/>
    </location>
</feature>
<dbReference type="Pfam" id="PF26146">
    <property type="entry name" value="PI-PLC_X"/>
    <property type="match status" value="1"/>
</dbReference>
<dbReference type="PANTHER" id="PTHR13593:SF80">
    <property type="entry name" value="PLC-LIKE PHOSPHODIESTERASE"/>
    <property type="match status" value="1"/>
</dbReference>
<evidence type="ECO:0000313" key="3">
    <source>
        <dbReference type="EMBL" id="PGH02507.1"/>
    </source>
</evidence>
<feature type="chain" id="PRO_5012564022" description="Phosphatidylinositol-specific phospholipase C X domain-containing protein" evidence="2">
    <location>
        <begin position="20"/>
        <end position="431"/>
    </location>
</feature>
<dbReference type="Proteomes" id="UP000223968">
    <property type="component" value="Unassembled WGS sequence"/>
</dbReference>
<feature type="signal peptide" evidence="2">
    <location>
        <begin position="1"/>
        <end position="19"/>
    </location>
</feature>
<dbReference type="OrthoDB" id="7984201at2759"/>
<reference evidence="3 4" key="1">
    <citation type="submission" date="2017-10" db="EMBL/GenBank/DDBJ databases">
        <title>Comparative genomics in systemic dimorphic fungi from Ajellomycetaceae.</title>
        <authorList>
            <person name="Munoz J.F."/>
            <person name="Mcewen J.G."/>
            <person name="Clay O.K."/>
            <person name="Cuomo C.A."/>
        </authorList>
    </citation>
    <scope>NUCLEOTIDE SEQUENCE [LARGE SCALE GENOMIC DNA]</scope>
    <source>
        <strain evidence="3 4">UAMH5409</strain>
    </source>
</reference>
<organism evidence="3 4">
    <name type="scientific">Helicocarpus griseus UAMH5409</name>
    <dbReference type="NCBI Taxonomy" id="1447875"/>
    <lineage>
        <taxon>Eukaryota</taxon>
        <taxon>Fungi</taxon>
        <taxon>Dikarya</taxon>
        <taxon>Ascomycota</taxon>
        <taxon>Pezizomycotina</taxon>
        <taxon>Eurotiomycetes</taxon>
        <taxon>Eurotiomycetidae</taxon>
        <taxon>Onygenales</taxon>
        <taxon>Ajellomycetaceae</taxon>
        <taxon>Helicocarpus</taxon>
    </lineage>
</organism>
<evidence type="ECO:0008006" key="5">
    <source>
        <dbReference type="Google" id="ProtNLM"/>
    </source>
</evidence>
<keyword evidence="4" id="KW-1185">Reference proteome</keyword>
<dbReference type="EMBL" id="PDNB01000158">
    <property type="protein sequence ID" value="PGH02507.1"/>
    <property type="molecule type" value="Genomic_DNA"/>
</dbReference>
<dbReference type="InterPro" id="IPR017946">
    <property type="entry name" value="PLC-like_Pdiesterase_TIM-brl"/>
</dbReference>
<dbReference type="SUPFAM" id="SSF51695">
    <property type="entry name" value="PLC-like phosphodiesterases"/>
    <property type="match status" value="1"/>
</dbReference>
<dbReference type="STRING" id="1447875.A0A2B7X121"/>
<feature type="region of interest" description="Disordered" evidence="1">
    <location>
        <begin position="32"/>
        <end position="72"/>
    </location>
</feature>
<dbReference type="GO" id="GO:0008081">
    <property type="term" value="F:phosphoric diester hydrolase activity"/>
    <property type="evidence" value="ECO:0007669"/>
    <property type="project" value="InterPro"/>
</dbReference>
<evidence type="ECO:0000313" key="4">
    <source>
        <dbReference type="Proteomes" id="UP000223968"/>
    </source>
</evidence>
<proteinExistence type="predicted"/>
<dbReference type="Gene3D" id="3.20.20.190">
    <property type="entry name" value="Phosphatidylinositol (PI) phosphodiesterase"/>
    <property type="match status" value="1"/>
</dbReference>
<dbReference type="AlphaFoldDB" id="A0A2B7X121"/>
<evidence type="ECO:0000256" key="1">
    <source>
        <dbReference type="SAM" id="MobiDB-lite"/>
    </source>
</evidence>
<gene>
    <name evidence="3" type="ORF">AJ79_07620</name>
</gene>
<protein>
    <recommendedName>
        <fullName evidence="5">Phosphatidylinositol-specific phospholipase C X domain-containing protein</fullName>
    </recommendedName>
</protein>
<dbReference type="GO" id="GO:0006629">
    <property type="term" value="P:lipid metabolic process"/>
    <property type="evidence" value="ECO:0007669"/>
    <property type="project" value="InterPro"/>
</dbReference>
<dbReference type="PANTHER" id="PTHR13593">
    <property type="match status" value="1"/>
</dbReference>
<keyword evidence="2" id="KW-0732">Signal</keyword>
<accession>A0A2B7X121</accession>